<proteinExistence type="inferred from homology"/>
<dbReference type="EMBL" id="JBGFUD010000369">
    <property type="protein sequence ID" value="MFH4974384.1"/>
    <property type="molecule type" value="Genomic_DNA"/>
</dbReference>
<evidence type="ECO:0000256" key="1">
    <source>
        <dbReference type="ARBA" id="ARBA00006756"/>
    </source>
</evidence>
<dbReference type="Pfam" id="PF20669">
    <property type="entry name" value="Exo70_N"/>
    <property type="match status" value="1"/>
</dbReference>
<dbReference type="GO" id="GO:0015031">
    <property type="term" value="P:protein transport"/>
    <property type="evidence" value="ECO:0007669"/>
    <property type="project" value="UniProtKB-KW"/>
</dbReference>
<accession>A0ABD6E3E0</accession>
<dbReference type="Pfam" id="PF03081">
    <property type="entry name" value="Exo70_C"/>
    <property type="match status" value="1"/>
</dbReference>
<reference evidence="7 8" key="1">
    <citation type="submission" date="2024-08" db="EMBL/GenBank/DDBJ databases">
        <title>Gnathostoma spinigerum genome.</title>
        <authorList>
            <person name="Gonzalez-Bertolin B."/>
            <person name="Monzon S."/>
            <person name="Zaballos A."/>
            <person name="Jimenez P."/>
            <person name="Dekumyoy P."/>
            <person name="Varona S."/>
            <person name="Cuesta I."/>
            <person name="Sumanam S."/>
            <person name="Adisakwattana P."/>
            <person name="Gasser R.B."/>
            <person name="Hernandez-Gonzalez A."/>
            <person name="Young N.D."/>
            <person name="Perteguer M.J."/>
        </authorList>
    </citation>
    <scope>NUCLEOTIDE SEQUENCE [LARGE SCALE GENOMIC DNA]</scope>
    <source>
        <strain evidence="7">AL3</strain>
        <tissue evidence="7">Liver</tissue>
    </source>
</reference>
<name>A0ABD6E3E0_9BILA</name>
<dbReference type="PANTHER" id="PTHR12542">
    <property type="entry name" value="EXOCYST COMPLEX PROTEIN EXO70"/>
    <property type="match status" value="1"/>
</dbReference>
<dbReference type="InterPro" id="IPR016159">
    <property type="entry name" value="Cullin_repeat-like_dom_sf"/>
</dbReference>
<dbReference type="Proteomes" id="UP001608902">
    <property type="component" value="Unassembled WGS sequence"/>
</dbReference>
<dbReference type="InterPro" id="IPR046364">
    <property type="entry name" value="Exo70_C"/>
</dbReference>
<organism evidence="7 8">
    <name type="scientific">Gnathostoma spinigerum</name>
    <dbReference type="NCBI Taxonomy" id="75299"/>
    <lineage>
        <taxon>Eukaryota</taxon>
        <taxon>Metazoa</taxon>
        <taxon>Ecdysozoa</taxon>
        <taxon>Nematoda</taxon>
        <taxon>Chromadorea</taxon>
        <taxon>Rhabditida</taxon>
        <taxon>Spirurina</taxon>
        <taxon>Gnathostomatomorpha</taxon>
        <taxon>Gnathostomatoidea</taxon>
        <taxon>Gnathostomatidae</taxon>
        <taxon>Gnathostoma</taxon>
    </lineage>
</organism>
<sequence length="629" mass="71497">MMTTSTCDKKLQQDDEWLTCLEDNLSKSKLIRNRIINILDSFENRLQQLDESVVPLHNRTARLQIKQTNIAKLLKTIDATIQFYVRAAELEISIREGNPASALHKYLERMEQMAEAISFFSSHPTYRFQLENMKLTFESGCCALEKEFRSIVSNDSVIADAALIIESLDSDYEVISTRLQSVSTIRDTQRISEIVKWLLLRDPNRAFMEHYSTVRSDNMMRTLSTIVQHDTASRNTKNATFGRQEFRRPSSLSLKQAFMKATGRPSDKFGATRHWCASDPAVDGILLLLGSLLALIQLETEVMGKTIGDISVEAQVQRQMFIKPFRFVIERSNATLDNFNGSLVALLPLLRHVNAHYNQLTALANNAVVEVPYESFVNRVRNTCSTCLNQFLDHLVNDTNKFVPPDGNVHQITSNTLNFLSSLMDHRQTITQLLIQMASPNSNQTNQLPRLFARVLSALGLNLKNKVENYSDETLAAIFLLNNYNHIHTMLQHDGMFAVVCEHNTEVRSYYRSEIANLVGKYLQSWNRVVGAVSLSDSSPNDKQNFRTALMIFNSEVDKVISAQSTYCISDVNLARHVREEVKEAVLKPYAKFYSKLSATSFANSLEKNVKYTVESLEMVVDRLFDVVT</sequence>
<dbReference type="InterPro" id="IPR004140">
    <property type="entry name" value="Exo70"/>
</dbReference>
<dbReference type="SUPFAM" id="SSF74788">
    <property type="entry name" value="Cullin repeat-like"/>
    <property type="match status" value="1"/>
</dbReference>
<evidence type="ECO:0000256" key="2">
    <source>
        <dbReference type="ARBA" id="ARBA00022448"/>
    </source>
</evidence>
<keyword evidence="3 5" id="KW-0268">Exocytosis</keyword>
<comment type="similarity">
    <text evidence="1 5">Belongs to the EXO70 family.</text>
</comment>
<evidence type="ECO:0000313" key="7">
    <source>
        <dbReference type="EMBL" id="MFH4974384.1"/>
    </source>
</evidence>
<feature type="domain" description="Exocyst complex subunit Exo70 C-terminal" evidence="6">
    <location>
        <begin position="321"/>
        <end position="622"/>
    </location>
</feature>
<dbReference type="Gene3D" id="1.20.1280.170">
    <property type="entry name" value="Exocyst complex component Exo70"/>
    <property type="match status" value="1"/>
</dbReference>
<evidence type="ECO:0000313" key="8">
    <source>
        <dbReference type="Proteomes" id="UP001608902"/>
    </source>
</evidence>
<evidence type="ECO:0000256" key="4">
    <source>
        <dbReference type="ARBA" id="ARBA00026169"/>
    </source>
</evidence>
<dbReference type="GO" id="GO:0006887">
    <property type="term" value="P:exocytosis"/>
    <property type="evidence" value="ECO:0007669"/>
    <property type="project" value="UniProtKB-KW"/>
</dbReference>
<gene>
    <name evidence="7" type="ORF">AB6A40_001093</name>
</gene>
<dbReference type="PANTHER" id="PTHR12542:SF41">
    <property type="entry name" value="EXOCYST COMPLEX COMPONENT 7"/>
    <property type="match status" value="1"/>
</dbReference>
<keyword evidence="8" id="KW-1185">Reference proteome</keyword>
<comment type="caution">
    <text evidence="7">The sequence shown here is derived from an EMBL/GenBank/DDBJ whole genome shotgun (WGS) entry which is preliminary data.</text>
</comment>
<comment type="function">
    <text evidence="5">Component of the exocyst complex involved in the docking of exocytic vesicles with fusion sites on the plasma membrane.</text>
</comment>
<keyword evidence="2 5" id="KW-0813">Transport</keyword>
<dbReference type="AlphaFoldDB" id="A0ABD6E3E0"/>
<protein>
    <recommendedName>
        <fullName evidence="4 5">Exocyst complex component 7</fullName>
    </recommendedName>
    <alternativeName>
        <fullName evidence="5">Exocyst complex component Exo70</fullName>
    </alternativeName>
</protein>
<keyword evidence="5" id="KW-0653">Protein transport</keyword>
<evidence type="ECO:0000256" key="5">
    <source>
        <dbReference type="RuleBase" id="RU365026"/>
    </source>
</evidence>
<evidence type="ECO:0000259" key="6">
    <source>
        <dbReference type="Pfam" id="PF03081"/>
    </source>
</evidence>
<evidence type="ECO:0000256" key="3">
    <source>
        <dbReference type="ARBA" id="ARBA00022483"/>
    </source>
</evidence>